<evidence type="ECO:0000256" key="4">
    <source>
        <dbReference type="PROSITE-ProRule" id="PRU00708"/>
    </source>
</evidence>
<name>A0A9Q0C4I6_9POAL</name>
<dbReference type="NCBIfam" id="TIGR00756">
    <property type="entry name" value="PPR"/>
    <property type="match status" value="3"/>
</dbReference>
<dbReference type="EMBL" id="JAMQYH010000005">
    <property type="protein sequence ID" value="KAJ1687153.1"/>
    <property type="molecule type" value="Genomic_DNA"/>
</dbReference>
<evidence type="ECO:0000313" key="6">
    <source>
        <dbReference type="Proteomes" id="UP001151287"/>
    </source>
</evidence>
<dbReference type="PANTHER" id="PTHR47926">
    <property type="entry name" value="PENTATRICOPEPTIDE REPEAT-CONTAINING PROTEIN"/>
    <property type="match status" value="1"/>
</dbReference>
<keyword evidence="2" id="KW-0809">Transit peptide</keyword>
<evidence type="ECO:0008006" key="7">
    <source>
        <dbReference type="Google" id="ProtNLM"/>
    </source>
</evidence>
<dbReference type="SUPFAM" id="SSF48452">
    <property type="entry name" value="TPR-like"/>
    <property type="match status" value="1"/>
</dbReference>
<feature type="repeat" description="PPR" evidence="4">
    <location>
        <begin position="601"/>
        <end position="635"/>
    </location>
</feature>
<keyword evidence="1" id="KW-0677">Repeat</keyword>
<dbReference type="Pfam" id="PF20431">
    <property type="entry name" value="E_motif"/>
    <property type="match status" value="1"/>
</dbReference>
<dbReference type="Pfam" id="PF13041">
    <property type="entry name" value="PPR_2"/>
    <property type="match status" value="3"/>
</dbReference>
<feature type="repeat" description="PPR" evidence="4">
    <location>
        <begin position="298"/>
        <end position="332"/>
    </location>
</feature>
<dbReference type="PROSITE" id="PS51375">
    <property type="entry name" value="PPR"/>
    <property type="match status" value="4"/>
</dbReference>
<evidence type="ECO:0000313" key="5">
    <source>
        <dbReference type="EMBL" id="KAJ1687153.1"/>
    </source>
</evidence>
<dbReference type="GO" id="GO:0005739">
    <property type="term" value="C:mitochondrion"/>
    <property type="evidence" value="ECO:0007669"/>
    <property type="project" value="UniProtKB-ARBA"/>
</dbReference>
<comment type="similarity">
    <text evidence="3">Belongs to the PPR family. PCMP-E subfamily.</text>
</comment>
<dbReference type="Gene3D" id="1.25.40.10">
    <property type="entry name" value="Tetratricopeptide repeat domain"/>
    <property type="match status" value="5"/>
</dbReference>
<dbReference type="InterPro" id="IPR002885">
    <property type="entry name" value="PPR_rpt"/>
</dbReference>
<dbReference type="Pfam" id="PF01535">
    <property type="entry name" value="PPR"/>
    <property type="match status" value="7"/>
</dbReference>
<comment type="caution">
    <text evidence="5">The sequence shown here is derived from an EMBL/GenBank/DDBJ whole genome shotgun (WGS) entry which is preliminary data.</text>
</comment>
<dbReference type="OrthoDB" id="1882346at2759"/>
<organism evidence="5 6">
    <name type="scientific">Rhynchospora breviuscula</name>
    <dbReference type="NCBI Taxonomy" id="2022672"/>
    <lineage>
        <taxon>Eukaryota</taxon>
        <taxon>Viridiplantae</taxon>
        <taxon>Streptophyta</taxon>
        <taxon>Embryophyta</taxon>
        <taxon>Tracheophyta</taxon>
        <taxon>Spermatophyta</taxon>
        <taxon>Magnoliopsida</taxon>
        <taxon>Liliopsida</taxon>
        <taxon>Poales</taxon>
        <taxon>Cyperaceae</taxon>
        <taxon>Cyperoideae</taxon>
        <taxon>Rhynchosporeae</taxon>
        <taxon>Rhynchospora</taxon>
    </lineage>
</organism>
<accession>A0A9Q0C4I6</accession>
<dbReference type="PANTHER" id="PTHR47926:SF527">
    <property type="entry name" value="PENTATRICOPEPTIDE REPEAT-CONTAINING PROTEIN"/>
    <property type="match status" value="1"/>
</dbReference>
<dbReference type="InterPro" id="IPR046960">
    <property type="entry name" value="PPR_At4g14850-like_plant"/>
</dbReference>
<dbReference type="FunFam" id="1.25.40.10:FF:000090">
    <property type="entry name" value="Pentatricopeptide repeat-containing protein, chloroplastic"/>
    <property type="match status" value="1"/>
</dbReference>
<dbReference type="Proteomes" id="UP001151287">
    <property type="component" value="Unassembled WGS sequence"/>
</dbReference>
<evidence type="ECO:0000256" key="3">
    <source>
        <dbReference type="ARBA" id="ARBA00061659"/>
    </source>
</evidence>
<proteinExistence type="inferred from homology"/>
<evidence type="ECO:0000256" key="1">
    <source>
        <dbReference type="ARBA" id="ARBA00022737"/>
    </source>
</evidence>
<dbReference type="AlphaFoldDB" id="A0A9Q0C4I6"/>
<keyword evidence="6" id="KW-1185">Reference proteome</keyword>
<feature type="repeat" description="PPR" evidence="4">
    <location>
        <begin position="197"/>
        <end position="231"/>
    </location>
</feature>
<gene>
    <name evidence="5" type="ORF">LUZ63_018543</name>
</gene>
<dbReference type="FunFam" id="1.25.40.10:FF:000344">
    <property type="entry name" value="Pentatricopeptide repeat-containing protein"/>
    <property type="match status" value="1"/>
</dbReference>
<protein>
    <recommendedName>
        <fullName evidence="7">Pentatricopeptide repeat-containing protein</fullName>
    </recommendedName>
</protein>
<feature type="repeat" description="PPR" evidence="4">
    <location>
        <begin position="399"/>
        <end position="433"/>
    </location>
</feature>
<dbReference type="InterPro" id="IPR011990">
    <property type="entry name" value="TPR-like_helical_dom_sf"/>
</dbReference>
<dbReference type="GO" id="GO:0003723">
    <property type="term" value="F:RNA binding"/>
    <property type="evidence" value="ECO:0007669"/>
    <property type="project" value="InterPro"/>
</dbReference>
<dbReference type="InterPro" id="IPR046848">
    <property type="entry name" value="E_motif"/>
</dbReference>
<reference evidence="5" key="1">
    <citation type="journal article" date="2022" name="Cell">
        <title>Repeat-based holocentromeres influence genome architecture and karyotype evolution.</title>
        <authorList>
            <person name="Hofstatter P.G."/>
            <person name="Thangavel G."/>
            <person name="Lux T."/>
            <person name="Neumann P."/>
            <person name="Vondrak T."/>
            <person name="Novak P."/>
            <person name="Zhang M."/>
            <person name="Costa L."/>
            <person name="Castellani M."/>
            <person name="Scott A."/>
            <person name="Toegelov H."/>
            <person name="Fuchs J."/>
            <person name="Mata-Sucre Y."/>
            <person name="Dias Y."/>
            <person name="Vanzela A.L.L."/>
            <person name="Huettel B."/>
            <person name="Almeida C.C.S."/>
            <person name="Simkova H."/>
            <person name="Souza G."/>
            <person name="Pedrosa-Harand A."/>
            <person name="Macas J."/>
            <person name="Mayer K.F.X."/>
            <person name="Houben A."/>
            <person name="Marques A."/>
        </authorList>
    </citation>
    <scope>NUCLEOTIDE SEQUENCE</scope>
    <source>
        <strain evidence="5">RhyBre1mFocal</strain>
    </source>
</reference>
<dbReference type="GO" id="GO:0009451">
    <property type="term" value="P:RNA modification"/>
    <property type="evidence" value="ECO:0007669"/>
    <property type="project" value="InterPro"/>
</dbReference>
<evidence type="ECO:0000256" key="2">
    <source>
        <dbReference type="ARBA" id="ARBA00022946"/>
    </source>
</evidence>
<sequence length="814" mass="91354">MLPHMSYEMEFNLAKVLPFPSVQNRIFRAQILTRLLQKCISDHTHHLHLAPIHAQLIISGLNSNIFLNNLLLNGYTKLARVDTARKVFDGMTERNKISWSSMISLCTNQGKEEMALSLFSSYLKHSGGRTNEYILSSVLRSCVQLKDVSSALQVHNLAVKFGFDTYDFVGTTLINFYVNFGTMDEALYVFNEMPVKSSATWTAVITGYIRMGNSYLALKCFSLMRNEPLKPDKFILASAISACTALNSLKGGSQIHGYMYRNGIEMDISVENTLIALYSKCDRLESAQRLFDFMHVKNLVSWTTLITGYMQTSSDLMAMNLFSEMTQLGLQPDSFACTSILCCCGSLEALIQGKQVHCYTIKADLDSDGYAKNALIDMYCKCSSLTDARLVFDCFAKGSTVSYNAMIEGYSAHGEIKEVVRLFNSMRSRSVSPSILTFVSILGVSSEVLSFNLCRQIHSILVKTGILSNLSIGSALIDVYAKCGFTSDARLVFDLIAEPDLVINNAIILGYTGNSQNKEALRLFQHLWVNGFTPDKLTFASLITAASNLTSIFNGLQLHNLVIKFGLSLDPHILSSLIDLYGKCGCVKEACVLFNSTRTTDVVCWNSMISTYAQNGQVEESIRVFNLMREEDLNPNYVTFVGVLTACAHAGLVELGLCHYKSMKEKYNIEPGLEHHSSIVNLFGRLGRLNEAKDFIEQLVEPAPVLWKSLLSACRVFGNVEIGEHAADKILMIDPSDSGVYPLLSSIYASKGMWDDVARLRKFLNFQKVRKKEPGYSVIEVMKRIPISDSDLLEDGRAWYRKSWWYGWWYRWFR</sequence>
<dbReference type="FunFam" id="1.25.40.10:FF:000205">
    <property type="entry name" value="Pentatricopeptide repeat-containing protein, mitochondrial"/>
    <property type="match status" value="1"/>
</dbReference>